<reference evidence="10 11" key="1">
    <citation type="submission" date="2023-03" db="EMBL/GenBank/DDBJ databases">
        <title>Strain FZY0004 represents a novel species in the genus Thalassospira isolated from seawater.</title>
        <authorList>
            <person name="Fu Z.-Y."/>
        </authorList>
    </citation>
    <scope>NUCLEOTIDE SEQUENCE [LARGE SCALE GENOMIC DNA]</scope>
    <source>
        <strain evidence="10 11">FZY0004</strain>
    </source>
</reference>
<evidence type="ECO:0000313" key="11">
    <source>
        <dbReference type="Proteomes" id="UP001529180"/>
    </source>
</evidence>
<comment type="caution">
    <text evidence="10">The sequence shown here is derived from an EMBL/GenBank/DDBJ whole genome shotgun (WGS) entry which is preliminary data.</text>
</comment>
<proteinExistence type="inferred from homology"/>
<protein>
    <submittedName>
        <fullName evidence="10">Exopolysaccharide biosynthesis polyprenyl glycosylphosphotransferase</fullName>
    </submittedName>
</protein>
<keyword evidence="11" id="KW-1185">Reference proteome</keyword>
<feature type="transmembrane region" description="Helical" evidence="8">
    <location>
        <begin position="73"/>
        <end position="93"/>
    </location>
</feature>
<evidence type="ECO:0000256" key="8">
    <source>
        <dbReference type="SAM" id="Phobius"/>
    </source>
</evidence>
<dbReference type="Pfam" id="PF13727">
    <property type="entry name" value="CoA_binding_3"/>
    <property type="match status" value="1"/>
</dbReference>
<evidence type="ECO:0000256" key="7">
    <source>
        <dbReference type="ARBA" id="ARBA00023169"/>
    </source>
</evidence>
<keyword evidence="5 8" id="KW-1133">Transmembrane helix</keyword>
<evidence type="ECO:0000313" key="10">
    <source>
        <dbReference type="EMBL" id="MDG4720126.1"/>
    </source>
</evidence>
<evidence type="ECO:0000256" key="2">
    <source>
        <dbReference type="ARBA" id="ARBA00006464"/>
    </source>
</evidence>
<comment type="subcellular location">
    <subcellularLocation>
        <location evidence="1">Membrane</location>
        <topology evidence="1">Multi-pass membrane protein</topology>
    </subcellularLocation>
</comment>
<feature type="transmembrane region" description="Helical" evidence="8">
    <location>
        <begin position="138"/>
        <end position="162"/>
    </location>
</feature>
<name>A0ABT6GDN2_9PROT</name>
<dbReference type="PANTHER" id="PTHR30576">
    <property type="entry name" value="COLANIC BIOSYNTHESIS UDP-GLUCOSE LIPID CARRIER TRANSFERASE"/>
    <property type="match status" value="1"/>
</dbReference>
<dbReference type="Proteomes" id="UP001529180">
    <property type="component" value="Unassembled WGS sequence"/>
</dbReference>
<dbReference type="Pfam" id="PF02397">
    <property type="entry name" value="Bac_transf"/>
    <property type="match status" value="1"/>
</dbReference>
<gene>
    <name evidence="10" type="ORF">P7680_14060</name>
</gene>
<dbReference type="InterPro" id="IPR003362">
    <property type="entry name" value="Bact_transf"/>
</dbReference>
<evidence type="ECO:0000256" key="5">
    <source>
        <dbReference type="ARBA" id="ARBA00022989"/>
    </source>
</evidence>
<keyword evidence="3" id="KW-0808">Transferase</keyword>
<feature type="transmembrane region" description="Helical" evidence="8">
    <location>
        <begin position="312"/>
        <end position="333"/>
    </location>
</feature>
<keyword evidence="6 8" id="KW-0472">Membrane</keyword>
<comment type="similarity">
    <text evidence="2">Belongs to the bacterial sugar transferase family.</text>
</comment>
<evidence type="ECO:0000256" key="3">
    <source>
        <dbReference type="ARBA" id="ARBA00022679"/>
    </source>
</evidence>
<evidence type="ECO:0000256" key="6">
    <source>
        <dbReference type="ARBA" id="ARBA00023136"/>
    </source>
</evidence>
<keyword evidence="7" id="KW-0270">Exopolysaccharide synthesis</keyword>
<feature type="transmembrane region" description="Helical" evidence="8">
    <location>
        <begin position="42"/>
        <end position="61"/>
    </location>
</feature>
<dbReference type="PANTHER" id="PTHR30576:SF0">
    <property type="entry name" value="UNDECAPRENYL-PHOSPHATE N-ACETYLGALACTOSAMINYL 1-PHOSPHATE TRANSFERASE-RELATED"/>
    <property type="match status" value="1"/>
</dbReference>
<sequence>MKKAGEQTDPLGTVWNLIDQGQLWGAATVLAHSRSHVLLRDLMAVSDVVVLFASAMLASWLRFGTFIPTDHLLMPAFAAPLFYMAAMMVLRGYHTLDPQTLQMGLLRLCCAQAISFALLLGIAYFSKVSDDFSRLWTGYFAIIGVASLILLRLCAFGAIRALGKQKSFRPKIVLISSNPTPSILEMLEQRIGSQHQYRIIHRSIINGGKTGTADLQAELNKIRALAPDMIILAISQSDRARFADQLDDIDAISADILEVGDLTSHMSPCAPDHDLLLEPGREWIVMAGLPFIRRAMRPFGQRGWWIKRAEDVILGLIAVIIAAPVMLAVAFAIKLTSAGPVLYVQKRHGFNGETIRVLKFRSMYVDQCATKRDDTVPQATRNDPRITPVGKFIRKTSLDELPQLFNVLRGDMSLVGPRPHATQHNTAYRTRIDGYFARHRVKPGITGWAQVNGWRGETDTDEKMRQRVLHDMYYIANWSPILDVRVLTLTIATFFKQKNAH</sequence>
<accession>A0ABT6GDN2</accession>
<dbReference type="RefSeq" id="WP_114104054.1">
    <property type="nucleotide sequence ID" value="NZ_JARSBO010000007.1"/>
</dbReference>
<organism evidence="10 11">
    <name type="scientific">Thalassospira aquimaris</name>
    <dbReference type="NCBI Taxonomy" id="3037796"/>
    <lineage>
        <taxon>Bacteria</taxon>
        <taxon>Pseudomonadati</taxon>
        <taxon>Pseudomonadota</taxon>
        <taxon>Alphaproteobacteria</taxon>
        <taxon>Rhodospirillales</taxon>
        <taxon>Thalassospiraceae</taxon>
        <taxon>Thalassospira</taxon>
    </lineage>
</organism>
<dbReference type="NCBIfam" id="TIGR03025">
    <property type="entry name" value="EPS_sugtrans"/>
    <property type="match status" value="1"/>
</dbReference>
<evidence type="ECO:0000259" key="9">
    <source>
        <dbReference type="Pfam" id="PF02397"/>
    </source>
</evidence>
<dbReference type="InterPro" id="IPR017475">
    <property type="entry name" value="EPS_sugar_tfrase"/>
</dbReference>
<evidence type="ECO:0000256" key="1">
    <source>
        <dbReference type="ARBA" id="ARBA00004141"/>
    </source>
</evidence>
<feature type="transmembrane region" description="Helical" evidence="8">
    <location>
        <begin position="105"/>
        <end position="126"/>
    </location>
</feature>
<dbReference type="EMBL" id="JARSBO010000007">
    <property type="protein sequence ID" value="MDG4720126.1"/>
    <property type="molecule type" value="Genomic_DNA"/>
</dbReference>
<feature type="domain" description="Bacterial sugar transferase" evidence="9">
    <location>
        <begin position="307"/>
        <end position="495"/>
    </location>
</feature>
<keyword evidence="4 8" id="KW-0812">Transmembrane</keyword>
<evidence type="ECO:0000256" key="4">
    <source>
        <dbReference type="ARBA" id="ARBA00022692"/>
    </source>
</evidence>